<keyword evidence="5 6" id="KW-0378">Hydrolase</keyword>
<dbReference type="OrthoDB" id="39019at2157"/>
<dbReference type="HAMAP" id="MF_00754">
    <property type="entry name" value="RNase_P_1"/>
    <property type="match status" value="1"/>
</dbReference>
<comment type="function">
    <text evidence="6">Part of ribonuclease P, a protein complex that generates mature tRNA molecules by cleaving their 5'-ends.</text>
</comment>
<comment type="subunit">
    <text evidence="6">Consists of a catalytic RNA component and at least 4-5 protein subunits.</text>
</comment>
<keyword evidence="4 6" id="KW-0255">Endonuclease</keyword>
<evidence type="ECO:0000256" key="1">
    <source>
        <dbReference type="ARBA" id="ARBA00022490"/>
    </source>
</evidence>
<reference evidence="7 8" key="1">
    <citation type="submission" date="2014-03" db="EMBL/GenBank/DDBJ databases">
        <title>Draft genome sequence of the novel thermoacidophilic archaea Acidianus copahuensis ALE1 strain, isolated from Copahue volcanic area in Neuquen Argentina.</title>
        <authorList>
            <person name="Urbieta M.S."/>
            <person name="Rascovan N."/>
            <person name="Castro C."/>
            <person name="Revale S."/>
            <person name="Giaveno M.A."/>
            <person name="Vazquez M.P."/>
            <person name="Donati E.R."/>
        </authorList>
    </citation>
    <scope>NUCLEOTIDE SEQUENCE [LARGE SCALE GENOMIC DNA]</scope>
    <source>
        <strain evidence="7 8">ALE1</strain>
    </source>
</reference>
<name>A0A031LN52_9CREN</name>
<dbReference type="EC" id="3.1.26.5" evidence="6"/>
<keyword evidence="2 6" id="KW-0819">tRNA processing</keyword>
<evidence type="ECO:0000313" key="8">
    <source>
        <dbReference type="Proteomes" id="UP000024332"/>
    </source>
</evidence>
<sequence length="87" mass="10285">MKILDLIGLKITVLYHSNPYYINISGIIVFESRNFLYIRDHKGKIKRIYKMNGIYQLDFKGSHMIVHGCRIVGSPIKRIYKRRWSVG</sequence>
<accession>A0A031LN52</accession>
<dbReference type="GO" id="GO:0004526">
    <property type="term" value="F:ribonuclease P activity"/>
    <property type="evidence" value="ECO:0007669"/>
    <property type="project" value="UniProtKB-UniRule"/>
</dbReference>
<evidence type="ECO:0000256" key="4">
    <source>
        <dbReference type="ARBA" id="ARBA00022759"/>
    </source>
</evidence>
<comment type="caution">
    <text evidence="7">The sequence shown here is derived from an EMBL/GenBank/DDBJ whole genome shotgun (WGS) entry which is preliminary data.</text>
</comment>
<dbReference type="InterPro" id="IPR036980">
    <property type="entry name" value="RNase_P/MRP_Rpp29_sf"/>
</dbReference>
<dbReference type="SMART" id="SM00538">
    <property type="entry name" value="POP4"/>
    <property type="match status" value="1"/>
</dbReference>
<comment type="subcellular location">
    <subcellularLocation>
        <location evidence="6">Cytoplasm</location>
    </subcellularLocation>
</comment>
<keyword evidence="1 6" id="KW-0963">Cytoplasm</keyword>
<keyword evidence="3 6" id="KW-0540">Nuclease</keyword>
<dbReference type="Pfam" id="PF01868">
    <property type="entry name" value="RNase_P-MRP_p29"/>
    <property type="match status" value="1"/>
</dbReference>
<dbReference type="InterPro" id="IPR002730">
    <property type="entry name" value="Rpp29/RNP1"/>
</dbReference>
<dbReference type="RefSeq" id="WP_052349505.1">
    <property type="nucleotide sequence ID" value="NZ_JFZT01000047.1"/>
</dbReference>
<comment type="catalytic activity">
    <reaction evidence="6">
        <text>Endonucleolytic cleavage of RNA, removing 5'-extranucleotides from tRNA precursor.</text>
        <dbReference type="EC" id="3.1.26.5"/>
    </reaction>
</comment>
<dbReference type="InterPro" id="IPR023534">
    <property type="entry name" value="Rof/RNase_P-like"/>
</dbReference>
<protein>
    <recommendedName>
        <fullName evidence="6">Ribonuclease P protein component 1</fullName>
        <shortName evidence="6">RNase P component 1</shortName>
        <ecNumber evidence="6">3.1.26.5</ecNumber>
    </recommendedName>
    <alternativeName>
        <fullName evidence="6">Rpp29</fullName>
    </alternativeName>
</protein>
<organism evidence="7 8">
    <name type="scientific">Candidatus Acidianus copahuensis</name>
    <dbReference type="NCBI Taxonomy" id="1160895"/>
    <lineage>
        <taxon>Archaea</taxon>
        <taxon>Thermoproteota</taxon>
        <taxon>Thermoprotei</taxon>
        <taxon>Sulfolobales</taxon>
        <taxon>Sulfolobaceae</taxon>
        <taxon>Acidianus</taxon>
    </lineage>
</organism>
<dbReference type="EMBL" id="JFZT01000047">
    <property type="protein sequence ID" value="EZQ03855.1"/>
    <property type="molecule type" value="Genomic_DNA"/>
</dbReference>
<dbReference type="STRING" id="1160895.CM19_09045"/>
<evidence type="ECO:0000256" key="5">
    <source>
        <dbReference type="ARBA" id="ARBA00022801"/>
    </source>
</evidence>
<evidence type="ECO:0000256" key="2">
    <source>
        <dbReference type="ARBA" id="ARBA00022694"/>
    </source>
</evidence>
<dbReference type="AlphaFoldDB" id="A0A031LN52"/>
<evidence type="ECO:0000256" key="6">
    <source>
        <dbReference type="HAMAP-Rule" id="MF_00754"/>
    </source>
</evidence>
<dbReference type="GO" id="GO:0001682">
    <property type="term" value="P:tRNA 5'-leader removal"/>
    <property type="evidence" value="ECO:0007669"/>
    <property type="project" value="UniProtKB-UniRule"/>
</dbReference>
<evidence type="ECO:0000313" key="7">
    <source>
        <dbReference type="EMBL" id="EZQ03855.1"/>
    </source>
</evidence>
<dbReference type="SUPFAM" id="SSF101744">
    <property type="entry name" value="Rof/RNase P subunit-like"/>
    <property type="match status" value="1"/>
</dbReference>
<evidence type="ECO:0000256" key="3">
    <source>
        <dbReference type="ARBA" id="ARBA00022722"/>
    </source>
</evidence>
<dbReference type="GO" id="GO:0003723">
    <property type="term" value="F:RNA binding"/>
    <property type="evidence" value="ECO:0007669"/>
    <property type="project" value="InterPro"/>
</dbReference>
<proteinExistence type="inferred from homology"/>
<dbReference type="GO" id="GO:0005737">
    <property type="term" value="C:cytoplasm"/>
    <property type="evidence" value="ECO:0007669"/>
    <property type="project" value="UniProtKB-SubCell"/>
</dbReference>
<dbReference type="GO" id="GO:0030677">
    <property type="term" value="C:ribonuclease P complex"/>
    <property type="evidence" value="ECO:0007669"/>
    <property type="project" value="UniProtKB-UniRule"/>
</dbReference>
<dbReference type="InterPro" id="IPR023538">
    <property type="entry name" value="RNP1"/>
</dbReference>
<keyword evidence="8" id="KW-1185">Reference proteome</keyword>
<dbReference type="Gene3D" id="2.30.30.210">
    <property type="entry name" value="Ribonuclease P/MRP, subunit p29"/>
    <property type="match status" value="1"/>
</dbReference>
<gene>
    <name evidence="6" type="primary">rnp1</name>
    <name evidence="7" type="ORF">CM19_09045</name>
</gene>
<dbReference type="Proteomes" id="UP000024332">
    <property type="component" value="Unassembled WGS sequence"/>
</dbReference>
<comment type="similarity">
    <text evidence="6">Belongs to the eukaryotic/archaeal RNase P protein component 1 family.</text>
</comment>